<protein>
    <recommendedName>
        <fullName evidence="7">U3 small nucleolar ribonucleoprotein protein MPP10</fullName>
    </recommendedName>
</protein>
<dbReference type="STRING" id="6832.A0A553PGJ3"/>
<evidence type="ECO:0000313" key="10">
    <source>
        <dbReference type="Proteomes" id="UP000318571"/>
    </source>
</evidence>
<feature type="compositionally biased region" description="Basic and acidic residues" evidence="8">
    <location>
        <begin position="227"/>
        <end position="241"/>
    </location>
</feature>
<sequence>MEAILSQTRSKVQSLIAKPEQFLQSPKESLILTSQSITKILYDLAKLNEDPEDQSGKAKSTLKELIIEGFDHEQIWAQIQLQNEATLPSLQKQIWLWENGPKEWNLLAGTKRVQNKRKLELENGIDLEDPKKGKYEEPQDDTDEDDLNGMNDMNDPIQEAETDDDYDSEKEAEEEEVDLEDDQEENEEDAIFNDPDFQNMSDSDGDDLPLFENAKSEDEASEDEEEREKKELERETKKKAIDSQADDYLAKAMSSIRQKKTEVDDDFFKLNDMASFLDQEDQKEDRRRMREERGLENDDDDDDDDGIDLFDDIAGPARPENSLLQEHLDYETVAKQAPIITEAVSKRLEDIILRRIKDKAWDDVERKIKPVEDPYEYKKRLVLDQEKSKLSLAEVYEQDYLKKKSDLENADKTSGVLDREDEDDPKEVEAIKASMHALFAKLNTLTHFHYTPQNVNTDVKIVKNVPAIAIEEVAPISHSDAALLAPQEMLEKGGKRELELDATEKTETDRKRERRKKKTKQRAIRKDKEQREKLVNKLNPGLGNKYSKEKMKKELQRAEKKGEITSLKDKGQAKGVKSSSAFFNQLQEETHNVVKRAKEESQKQKNKASSKASKFKL</sequence>
<comment type="function">
    <text evidence="7">Involved in nucleolar processing of pre-18S ribosomal RNA.</text>
</comment>
<dbReference type="Pfam" id="PF04006">
    <property type="entry name" value="Mpp10"/>
    <property type="match status" value="2"/>
</dbReference>
<dbReference type="PANTHER" id="PTHR17039">
    <property type="entry name" value="U3 SMALL NUCLEOLAR RIBONUCLEOPROTEIN PROTEIN MPP10"/>
    <property type="match status" value="1"/>
</dbReference>
<evidence type="ECO:0000256" key="3">
    <source>
        <dbReference type="ARBA" id="ARBA00022552"/>
    </source>
</evidence>
<feature type="compositionally biased region" description="Basic and acidic residues" evidence="8">
    <location>
        <begin position="494"/>
        <end position="511"/>
    </location>
</feature>
<evidence type="ECO:0000256" key="4">
    <source>
        <dbReference type="ARBA" id="ARBA00023242"/>
    </source>
</evidence>
<comment type="similarity">
    <text evidence="6 7">Belongs to the MPP10 family.</text>
</comment>
<comment type="subcellular location">
    <subcellularLocation>
        <location evidence="1 7">Nucleus</location>
        <location evidence="1 7">Nucleolus</location>
    </subcellularLocation>
</comment>
<dbReference type="PIRSF" id="PIRSF017300">
    <property type="entry name" value="snoRNP_Mpp10"/>
    <property type="match status" value="1"/>
</dbReference>
<evidence type="ECO:0000313" key="9">
    <source>
        <dbReference type="EMBL" id="TRY76798.1"/>
    </source>
</evidence>
<name>A0A553PGJ3_TIGCA</name>
<feature type="region of interest" description="Disordered" evidence="8">
    <location>
        <begin position="494"/>
        <end position="617"/>
    </location>
</feature>
<gene>
    <name evidence="9" type="ORF">TCAL_04034</name>
</gene>
<feature type="compositionally biased region" description="Basic residues" evidence="8">
    <location>
        <begin position="512"/>
        <end position="523"/>
    </location>
</feature>
<dbReference type="GO" id="GO:0032040">
    <property type="term" value="C:small-subunit processome"/>
    <property type="evidence" value="ECO:0007669"/>
    <property type="project" value="TreeGrafter"/>
</dbReference>
<feature type="region of interest" description="Disordered" evidence="8">
    <location>
        <begin position="273"/>
        <end position="318"/>
    </location>
</feature>
<dbReference type="EMBL" id="VCGU01000004">
    <property type="protein sequence ID" value="TRY76798.1"/>
    <property type="molecule type" value="Genomic_DNA"/>
</dbReference>
<keyword evidence="3 7" id="KW-0698">rRNA processing</keyword>
<keyword evidence="10" id="KW-1185">Reference proteome</keyword>
<evidence type="ECO:0000256" key="5">
    <source>
        <dbReference type="ARBA" id="ARBA00023274"/>
    </source>
</evidence>
<feature type="compositionally biased region" description="Basic and acidic residues" evidence="8">
    <location>
        <begin position="128"/>
        <end position="137"/>
    </location>
</feature>
<reference evidence="9 10" key="1">
    <citation type="journal article" date="2018" name="Nat. Ecol. Evol.">
        <title>Genomic signatures of mitonuclear coevolution across populations of Tigriopus californicus.</title>
        <authorList>
            <person name="Barreto F.S."/>
            <person name="Watson E.T."/>
            <person name="Lima T.G."/>
            <person name="Willett C.S."/>
            <person name="Edmands S."/>
            <person name="Li W."/>
            <person name="Burton R.S."/>
        </authorList>
    </citation>
    <scope>NUCLEOTIDE SEQUENCE [LARGE SCALE GENOMIC DNA]</scope>
    <source>
        <strain evidence="9 10">San Diego</strain>
    </source>
</reference>
<feature type="compositionally biased region" description="Acidic residues" evidence="8">
    <location>
        <begin position="138"/>
        <end position="147"/>
    </location>
</feature>
<dbReference type="Proteomes" id="UP000318571">
    <property type="component" value="Chromosome 5"/>
</dbReference>
<evidence type="ECO:0000256" key="1">
    <source>
        <dbReference type="ARBA" id="ARBA00004604"/>
    </source>
</evidence>
<evidence type="ECO:0000256" key="6">
    <source>
        <dbReference type="ARBA" id="ARBA00029455"/>
    </source>
</evidence>
<feature type="compositionally biased region" description="Basic residues" evidence="8">
    <location>
        <begin position="604"/>
        <end position="617"/>
    </location>
</feature>
<feature type="compositionally biased region" description="Polar residues" evidence="8">
    <location>
        <begin position="577"/>
        <end position="587"/>
    </location>
</feature>
<feature type="compositionally biased region" description="Basic and acidic residues" evidence="8">
    <location>
        <begin position="283"/>
        <end position="296"/>
    </location>
</feature>
<dbReference type="InterPro" id="IPR012173">
    <property type="entry name" value="Mpp10"/>
</dbReference>
<dbReference type="AlphaFoldDB" id="A0A553PGJ3"/>
<proteinExistence type="inferred from homology"/>
<dbReference type="GO" id="GO:0034457">
    <property type="term" value="C:Mpp10 complex"/>
    <property type="evidence" value="ECO:0007669"/>
    <property type="project" value="UniProtKB-UniRule"/>
</dbReference>
<comment type="caution">
    <text evidence="9">The sequence shown here is derived from an EMBL/GenBank/DDBJ whole genome shotgun (WGS) entry which is preliminary data.</text>
</comment>
<organism evidence="9 10">
    <name type="scientific">Tigriopus californicus</name>
    <name type="common">Marine copepod</name>
    <dbReference type="NCBI Taxonomy" id="6832"/>
    <lineage>
        <taxon>Eukaryota</taxon>
        <taxon>Metazoa</taxon>
        <taxon>Ecdysozoa</taxon>
        <taxon>Arthropoda</taxon>
        <taxon>Crustacea</taxon>
        <taxon>Multicrustacea</taxon>
        <taxon>Hexanauplia</taxon>
        <taxon>Copepoda</taxon>
        <taxon>Harpacticoida</taxon>
        <taxon>Harpacticidae</taxon>
        <taxon>Tigriopus</taxon>
    </lineage>
</organism>
<dbReference type="GO" id="GO:0006364">
    <property type="term" value="P:rRNA processing"/>
    <property type="evidence" value="ECO:0007669"/>
    <property type="project" value="UniProtKB-KW"/>
</dbReference>
<feature type="compositionally biased region" description="Acidic residues" evidence="8">
    <location>
        <begin position="297"/>
        <end position="311"/>
    </location>
</feature>
<dbReference type="GO" id="GO:0005732">
    <property type="term" value="C:sno(s)RNA-containing ribonucleoprotein complex"/>
    <property type="evidence" value="ECO:0007669"/>
    <property type="project" value="UniProtKB-UniRule"/>
</dbReference>
<dbReference type="OMA" id="THFEYKP"/>
<accession>A0A553PGJ3</accession>
<evidence type="ECO:0000256" key="8">
    <source>
        <dbReference type="SAM" id="MobiDB-lite"/>
    </source>
</evidence>
<feature type="compositionally biased region" description="Acidic residues" evidence="8">
    <location>
        <begin position="158"/>
        <end position="191"/>
    </location>
</feature>
<feature type="compositionally biased region" description="Basic and acidic residues" evidence="8">
    <location>
        <begin position="588"/>
        <end position="603"/>
    </location>
</feature>
<feature type="region of interest" description="Disordered" evidence="8">
    <location>
        <begin position="124"/>
        <end position="246"/>
    </location>
</feature>
<feature type="compositionally biased region" description="Basic and acidic residues" evidence="8">
    <location>
        <begin position="546"/>
        <end position="572"/>
    </location>
</feature>
<keyword evidence="2 7" id="KW-0690">Ribosome biogenesis</keyword>
<dbReference type="PANTHER" id="PTHR17039:SF0">
    <property type="entry name" value="U3 SMALL NUCLEOLAR RIBONUCLEOPROTEIN PROTEIN MPP10"/>
    <property type="match status" value="1"/>
</dbReference>
<keyword evidence="5 7" id="KW-0687">Ribonucleoprotein</keyword>
<evidence type="ECO:0000256" key="7">
    <source>
        <dbReference type="PIRNR" id="PIRNR017300"/>
    </source>
</evidence>
<feature type="compositionally biased region" description="Basic and acidic residues" evidence="8">
    <location>
        <begin position="524"/>
        <end position="535"/>
    </location>
</feature>
<keyword evidence="4 7" id="KW-0539">Nucleus</keyword>
<evidence type="ECO:0000256" key="2">
    <source>
        <dbReference type="ARBA" id="ARBA00022517"/>
    </source>
</evidence>